<evidence type="ECO:0000256" key="4">
    <source>
        <dbReference type="ARBA" id="ARBA00023315"/>
    </source>
</evidence>
<keyword evidence="4" id="KW-0012">Acyltransferase</keyword>
<dbReference type="STRING" id="604089.SAMN04487942_3269"/>
<dbReference type="Gene3D" id="2.160.10.10">
    <property type="entry name" value="Hexapeptide repeat proteins"/>
    <property type="match status" value="1"/>
</dbReference>
<sequence length="184" mass="20358">MKIKNILYWLLQLFPTVLGGNFLRQLVYKKFFLHANFIIPEKVFLLGIKNISLGHFFRVCPNCKLMSLENGKIIIGDNFFANYNMFILAKYKSITIGNDVSIGPDVMIINTNHSMAKQTLIREQEETAKDILIGNDVWIGGKAIILPGVTIGDGAVIAAGAVVTKDVMPFTVVGGNPAKFIKGR</sequence>
<name>A0A1H8R949_9FLAO</name>
<evidence type="ECO:0000256" key="1">
    <source>
        <dbReference type="ARBA" id="ARBA00007274"/>
    </source>
</evidence>
<dbReference type="PANTHER" id="PTHR23416">
    <property type="entry name" value="SIALIC ACID SYNTHASE-RELATED"/>
    <property type="match status" value="1"/>
</dbReference>
<dbReference type="PANTHER" id="PTHR23416:SF23">
    <property type="entry name" value="ACETYLTRANSFERASE C18B11.09C-RELATED"/>
    <property type="match status" value="1"/>
</dbReference>
<dbReference type="OrthoDB" id="9814490at2"/>
<organism evidence="5 6">
    <name type="scientific">Flavobacterium sinopsychrotolerans</name>
    <dbReference type="NCBI Taxonomy" id="604089"/>
    <lineage>
        <taxon>Bacteria</taxon>
        <taxon>Pseudomonadati</taxon>
        <taxon>Bacteroidota</taxon>
        <taxon>Flavobacteriia</taxon>
        <taxon>Flavobacteriales</taxon>
        <taxon>Flavobacteriaceae</taxon>
        <taxon>Flavobacterium</taxon>
    </lineage>
</organism>
<dbReference type="EMBL" id="FODN01000009">
    <property type="protein sequence ID" value="SEO62940.1"/>
    <property type="molecule type" value="Genomic_DNA"/>
</dbReference>
<evidence type="ECO:0000313" key="5">
    <source>
        <dbReference type="EMBL" id="SEO62940.1"/>
    </source>
</evidence>
<evidence type="ECO:0000256" key="3">
    <source>
        <dbReference type="ARBA" id="ARBA00022737"/>
    </source>
</evidence>
<evidence type="ECO:0000313" key="6">
    <source>
        <dbReference type="Proteomes" id="UP000198657"/>
    </source>
</evidence>
<gene>
    <name evidence="5" type="ORF">SAMN04487942_3269</name>
</gene>
<dbReference type="PROSITE" id="PS00101">
    <property type="entry name" value="HEXAPEP_TRANSFERASES"/>
    <property type="match status" value="1"/>
</dbReference>
<dbReference type="GO" id="GO:0008374">
    <property type="term" value="F:O-acyltransferase activity"/>
    <property type="evidence" value="ECO:0007669"/>
    <property type="project" value="TreeGrafter"/>
</dbReference>
<dbReference type="InterPro" id="IPR011004">
    <property type="entry name" value="Trimer_LpxA-like_sf"/>
</dbReference>
<dbReference type="Pfam" id="PF00132">
    <property type="entry name" value="Hexapep"/>
    <property type="match status" value="1"/>
</dbReference>
<dbReference type="InterPro" id="IPR001451">
    <property type="entry name" value="Hexapep"/>
</dbReference>
<dbReference type="InterPro" id="IPR051159">
    <property type="entry name" value="Hexapeptide_acetyltransf"/>
</dbReference>
<comment type="similarity">
    <text evidence="1">Belongs to the transferase hexapeptide repeat family.</text>
</comment>
<proteinExistence type="inferred from homology"/>
<protein>
    <submittedName>
        <fullName evidence="5">Transferase hexapeptide (Six repeat-containing protein)</fullName>
    </submittedName>
</protein>
<dbReference type="AlphaFoldDB" id="A0A1H8R949"/>
<reference evidence="6" key="1">
    <citation type="submission" date="2016-10" db="EMBL/GenBank/DDBJ databases">
        <authorList>
            <person name="Varghese N."/>
            <person name="Submissions S."/>
        </authorList>
    </citation>
    <scope>NUCLEOTIDE SEQUENCE [LARGE SCALE GENOMIC DNA]</scope>
    <source>
        <strain evidence="6">CGMCC 1.8704</strain>
    </source>
</reference>
<dbReference type="SUPFAM" id="SSF51161">
    <property type="entry name" value="Trimeric LpxA-like enzymes"/>
    <property type="match status" value="1"/>
</dbReference>
<evidence type="ECO:0000256" key="2">
    <source>
        <dbReference type="ARBA" id="ARBA00022679"/>
    </source>
</evidence>
<accession>A0A1H8R949</accession>
<keyword evidence="3" id="KW-0677">Repeat</keyword>
<keyword evidence="6" id="KW-1185">Reference proteome</keyword>
<keyword evidence="2 5" id="KW-0808">Transferase</keyword>
<dbReference type="InterPro" id="IPR018357">
    <property type="entry name" value="Hexapep_transf_CS"/>
</dbReference>
<dbReference type="Proteomes" id="UP000198657">
    <property type="component" value="Unassembled WGS sequence"/>
</dbReference>